<evidence type="ECO:0000256" key="5">
    <source>
        <dbReference type="ARBA" id="ARBA00023242"/>
    </source>
</evidence>
<proteinExistence type="predicted"/>
<organism evidence="9 10">
    <name type="scientific">Lymnaea stagnalis</name>
    <name type="common">Great pond snail</name>
    <name type="synonym">Helix stagnalis</name>
    <dbReference type="NCBI Taxonomy" id="6523"/>
    <lineage>
        <taxon>Eukaryota</taxon>
        <taxon>Metazoa</taxon>
        <taxon>Spiralia</taxon>
        <taxon>Lophotrochozoa</taxon>
        <taxon>Mollusca</taxon>
        <taxon>Gastropoda</taxon>
        <taxon>Heterobranchia</taxon>
        <taxon>Euthyneura</taxon>
        <taxon>Panpulmonata</taxon>
        <taxon>Hygrophila</taxon>
        <taxon>Lymnaeoidea</taxon>
        <taxon>Lymnaeidae</taxon>
        <taxon>Lymnaea</taxon>
    </lineage>
</organism>
<dbReference type="GO" id="GO:0003714">
    <property type="term" value="F:transcription corepressor activity"/>
    <property type="evidence" value="ECO:0007669"/>
    <property type="project" value="TreeGrafter"/>
</dbReference>
<dbReference type="SUPFAM" id="SSF56399">
    <property type="entry name" value="ADP-ribosylation"/>
    <property type="match status" value="1"/>
</dbReference>
<dbReference type="EMBL" id="CAXITT010001238">
    <property type="protein sequence ID" value="CAL1548249.1"/>
    <property type="molecule type" value="Genomic_DNA"/>
</dbReference>
<keyword evidence="10" id="KW-1185">Reference proteome</keyword>
<dbReference type="GO" id="GO:0005737">
    <property type="term" value="C:cytoplasm"/>
    <property type="evidence" value="ECO:0007669"/>
    <property type="project" value="TreeGrafter"/>
</dbReference>
<evidence type="ECO:0000313" key="10">
    <source>
        <dbReference type="Proteomes" id="UP001497497"/>
    </source>
</evidence>
<evidence type="ECO:0000256" key="3">
    <source>
        <dbReference type="ARBA" id="ARBA00022679"/>
    </source>
</evidence>
<dbReference type="InterPro" id="IPR012317">
    <property type="entry name" value="Poly(ADP-ribose)pol_cat_dom"/>
</dbReference>
<dbReference type="AlphaFoldDB" id="A0AAV2IM78"/>
<keyword evidence="3 6" id="KW-0808">Transferase</keyword>
<dbReference type="GO" id="GO:0003950">
    <property type="term" value="F:NAD+ poly-ADP-ribosyltransferase activity"/>
    <property type="evidence" value="ECO:0007669"/>
    <property type="project" value="UniProtKB-UniRule"/>
</dbReference>
<dbReference type="InterPro" id="IPR043472">
    <property type="entry name" value="Macro_dom-like"/>
</dbReference>
<evidence type="ECO:0000256" key="6">
    <source>
        <dbReference type="RuleBase" id="RU362114"/>
    </source>
</evidence>
<keyword evidence="2 6" id="KW-0328">Glycosyltransferase</keyword>
<comment type="caution">
    <text evidence="9">The sequence shown here is derived from an EMBL/GenBank/DDBJ whole genome shotgun (WGS) entry which is preliminary data.</text>
</comment>
<dbReference type="GO" id="GO:0010629">
    <property type="term" value="P:negative regulation of gene expression"/>
    <property type="evidence" value="ECO:0007669"/>
    <property type="project" value="TreeGrafter"/>
</dbReference>
<accession>A0AAV2IM78</accession>
<feature type="domain" description="Macro" evidence="8">
    <location>
        <begin position="230"/>
        <end position="413"/>
    </location>
</feature>
<comment type="subcellular location">
    <subcellularLocation>
        <location evidence="1">Nucleus</location>
    </subcellularLocation>
</comment>
<dbReference type="GO" id="GO:0005634">
    <property type="term" value="C:nucleus"/>
    <property type="evidence" value="ECO:0007669"/>
    <property type="project" value="UniProtKB-SubCell"/>
</dbReference>
<gene>
    <name evidence="9" type="ORF">GSLYS_00021566001</name>
</gene>
<evidence type="ECO:0000313" key="9">
    <source>
        <dbReference type="EMBL" id="CAL1548249.1"/>
    </source>
</evidence>
<evidence type="ECO:0000259" key="7">
    <source>
        <dbReference type="PROSITE" id="PS51059"/>
    </source>
</evidence>
<dbReference type="Gene3D" id="3.90.228.10">
    <property type="match status" value="1"/>
</dbReference>
<reference evidence="9 10" key="1">
    <citation type="submission" date="2024-04" db="EMBL/GenBank/DDBJ databases">
        <authorList>
            <consortium name="Genoscope - CEA"/>
            <person name="William W."/>
        </authorList>
    </citation>
    <scope>NUCLEOTIDE SEQUENCE [LARGE SCALE GENOMIC DNA]</scope>
</reference>
<dbReference type="InterPro" id="IPR002589">
    <property type="entry name" value="Macro_dom"/>
</dbReference>
<dbReference type="SUPFAM" id="SSF52949">
    <property type="entry name" value="Macro domain-like"/>
    <property type="match status" value="1"/>
</dbReference>
<dbReference type="InterPro" id="IPR052056">
    <property type="entry name" value="Mono-ARTD/PARP"/>
</dbReference>
<dbReference type="PROSITE" id="PS51059">
    <property type="entry name" value="PARP_CATALYTIC"/>
    <property type="match status" value="1"/>
</dbReference>
<feature type="domain" description="PARP catalytic" evidence="7">
    <location>
        <begin position="587"/>
        <end position="864"/>
    </location>
</feature>
<sequence length="864" mass="98805">MKSISFCIENNRLVLASKSTILLSTATEKLRDILNYKESAMSKYQIPREELESLKKDLENQLLVEISWNMNQDEIIIEGFKDDVKLSKIEAEKLLERFNEVCKEFVIKGNVAKYLRKNPLLDISTFQNVTIKTNDNGTEITYVFTGQKSAVNEVEDFLKSLVEKITTIQIDFQKEGFTDADIKLITMSCNTPEMQNKICFFEREKKCLLKIKLPNETAFKVKGYIPRTKPISDIFSVTTSSCIKIKEGDIIDEQMDVLVCVLDESINLRKTQIGKAFIRCVPELNDRLKIIQSDNPDSDVLTVLGPFSNPCTSCLAICGIVLSKWDEDKSPALLENKIIKILDEAIKLGAKSLAFPALGHGRMFKFPSDKVSQIMVDSFVSQLTSNPELEEICIVSNNEEMHINFKLEAEKKLQKLSHNIATVEDNSYTEDDMDQDMGENIVIDLEEAVNTEISVTIAKTDKPNATLKSLIKLIRTHCLHFDYIEDELLPVISQDVKKKVQRYVIHLRMPSDKKIIEMTGFLLHIVELKAFITCELDKMRSTLQNHTITCGEKPQRGTLEFVQYASTITEMCPSYWKVFKDPSFLQRLVNKVYPSKHKKVQEIIVCVNNETKKAVTDLFIKTWDPTKTGIGVDAINLIPNTTVEVLNVERVENFLLFEPYASIRKSLFDKYARMGKLCDDFSSTLPRGQIKTTELAEDFLKEQLYQDVNEHYLFHGTKKDLIEKLTQCGPDPKLCTHGMLGRGVYLAEMSTKSDQYADSKVGRTKPGEELKMLMMRVLLGNTYIVNRDHPKVQRGASQFLRPPCHQCKSEQCPNADHVDYDSVTLDSSPNDSRTLFREFVVYDKSSCYPEYIITYRRVINKNRD</sequence>
<dbReference type="PROSITE" id="PS51154">
    <property type="entry name" value="MACRO"/>
    <property type="match status" value="1"/>
</dbReference>
<dbReference type="Pfam" id="PF00644">
    <property type="entry name" value="PARP"/>
    <property type="match status" value="1"/>
</dbReference>
<dbReference type="EC" id="2.4.2.-" evidence="6"/>
<name>A0AAV2IM78_LYMST</name>
<dbReference type="PANTHER" id="PTHR14453:SF67">
    <property type="entry name" value="POLY [ADP-RIBOSE] POLYMERASE"/>
    <property type="match status" value="1"/>
</dbReference>
<keyword evidence="5" id="KW-0539">Nucleus</keyword>
<dbReference type="Proteomes" id="UP001497497">
    <property type="component" value="Unassembled WGS sequence"/>
</dbReference>
<dbReference type="PANTHER" id="PTHR14453">
    <property type="entry name" value="PARP/ZINC FINGER CCCH TYPE DOMAIN CONTAINING PROTEIN"/>
    <property type="match status" value="1"/>
</dbReference>
<dbReference type="Pfam" id="PF01661">
    <property type="entry name" value="Macro"/>
    <property type="match status" value="1"/>
</dbReference>
<evidence type="ECO:0000256" key="2">
    <source>
        <dbReference type="ARBA" id="ARBA00022676"/>
    </source>
</evidence>
<evidence type="ECO:0000259" key="8">
    <source>
        <dbReference type="PROSITE" id="PS51154"/>
    </source>
</evidence>
<dbReference type="Gene3D" id="3.40.220.10">
    <property type="entry name" value="Leucine Aminopeptidase, subunit E, domain 1"/>
    <property type="match status" value="1"/>
</dbReference>
<protein>
    <recommendedName>
        <fullName evidence="6">Poly [ADP-ribose] polymerase</fullName>
        <shortName evidence="6">PARP</shortName>
        <ecNumber evidence="6">2.4.2.-</ecNumber>
    </recommendedName>
</protein>
<evidence type="ECO:0000256" key="4">
    <source>
        <dbReference type="ARBA" id="ARBA00023027"/>
    </source>
</evidence>
<keyword evidence="4 6" id="KW-0520">NAD</keyword>
<evidence type="ECO:0000256" key="1">
    <source>
        <dbReference type="ARBA" id="ARBA00004123"/>
    </source>
</evidence>